<reference evidence="2 3" key="1">
    <citation type="submission" date="2023-06" db="EMBL/GenBank/DDBJ databases">
        <title>Draft genome sequence of Novosphingobium sp. strain IK01.</title>
        <authorList>
            <person name="Hatamoto M."/>
            <person name="Ikarashi T."/>
            <person name="Yamaguchi T."/>
        </authorList>
    </citation>
    <scope>NUCLEOTIDE SEQUENCE [LARGE SCALE GENOMIC DNA]</scope>
    <source>
        <strain evidence="2 3">IK01</strain>
    </source>
</reference>
<dbReference type="Gene3D" id="3.50.50.60">
    <property type="entry name" value="FAD/NAD(P)-binding domain"/>
    <property type="match status" value="1"/>
</dbReference>
<dbReference type="Proteomes" id="UP001187221">
    <property type="component" value="Unassembled WGS sequence"/>
</dbReference>
<feature type="domain" description="Amine oxidase" evidence="1">
    <location>
        <begin position="401"/>
        <end position="647"/>
    </location>
</feature>
<dbReference type="SUPFAM" id="SSF51905">
    <property type="entry name" value="FAD/NAD(P)-binding domain"/>
    <property type="match status" value="1"/>
</dbReference>
<evidence type="ECO:0000259" key="1">
    <source>
        <dbReference type="Pfam" id="PF01593"/>
    </source>
</evidence>
<accession>A0ABQ6P963</accession>
<dbReference type="InterPro" id="IPR002937">
    <property type="entry name" value="Amino_oxidase"/>
</dbReference>
<organism evidence="2 3">
    <name type="scientific">Novosphingobium pituita</name>
    <dbReference type="NCBI Taxonomy" id="3056842"/>
    <lineage>
        <taxon>Bacteria</taxon>
        <taxon>Pseudomonadati</taxon>
        <taxon>Pseudomonadota</taxon>
        <taxon>Alphaproteobacteria</taxon>
        <taxon>Sphingomonadales</taxon>
        <taxon>Sphingomonadaceae</taxon>
        <taxon>Novosphingobium</taxon>
    </lineage>
</organism>
<dbReference type="InterPro" id="IPR036188">
    <property type="entry name" value="FAD/NAD-bd_sf"/>
</dbReference>
<dbReference type="PANTHER" id="PTHR42923:SF3">
    <property type="entry name" value="PROTOPORPHYRINOGEN OXIDASE"/>
    <property type="match status" value="1"/>
</dbReference>
<name>A0ABQ6P963_9SPHN</name>
<sequence>MASDDHSANGLTDSLTDGFSRRAFVRSTTAAGATLATGLATGLGSALAQAAPALHPVEPGGLYPPLRTGMRGAHPGSFEVAHALRDGEQVGQALAGPASETYDLVVVGGGISGLSAALFYQDRHPDAKILILDNHDDFGGHAKRNEFMVRGHRLILNGGTAGIESPTPYSAQADGLLRRLGIDVPALAARYGDGESEDGTLAGVHLGRAAFFDKEHFGRDALVPLPEEGPLGDALAQAPLSPAARAQIAALEAGATDPLGAMPMAQRKDYLSTISYRDYLMKHGGLGEEALLFYQNRPLGWWCVGADGICALDAWGTGFFPGFKGLKLEKGGTMRMGYTPRGFASTGGSYDFHFPDGNATIARLLVARLIPGFMAPGITPEQSILAPCDYGALDRPGNAVRLRLSTPCVHAVNRDGAGVDLVTVHAQKPNKIAARHVVMACWSMIVPYLVPSLPAEQKAALHELVKEPLVYVSVALDNWRAFAKAGLGSIQFPQAFYHSASLDRPVTIGGHQGPRSPDDPILVHLTHIPHQPGLPEHDQSRAGRAQLLATDLARFEDEARDLLTRALGPHGFDATRDIAAITVNRWPHGYAPEYNALWDARTDDDPAAPHRVARRPFGAIALANSDTGRAAYTDSAIDQAWRAVGELLGTPAAPA</sequence>
<dbReference type="PROSITE" id="PS51318">
    <property type="entry name" value="TAT"/>
    <property type="match status" value="1"/>
</dbReference>
<evidence type="ECO:0000313" key="3">
    <source>
        <dbReference type="Proteomes" id="UP001187221"/>
    </source>
</evidence>
<proteinExistence type="predicted"/>
<comment type="caution">
    <text evidence="2">The sequence shown here is derived from an EMBL/GenBank/DDBJ whole genome shotgun (WGS) entry which is preliminary data.</text>
</comment>
<dbReference type="RefSeq" id="WP_317975451.1">
    <property type="nucleotide sequence ID" value="NZ_BTFW01000001.1"/>
</dbReference>
<dbReference type="PANTHER" id="PTHR42923">
    <property type="entry name" value="PROTOPORPHYRINOGEN OXIDASE"/>
    <property type="match status" value="1"/>
</dbReference>
<protein>
    <submittedName>
        <fullName evidence="2">NAD(P)/FAD-dependent oxidoreductase</fullName>
    </submittedName>
</protein>
<gene>
    <name evidence="2" type="ORF">NUTIK01_25790</name>
</gene>
<dbReference type="Pfam" id="PF13450">
    <property type="entry name" value="NAD_binding_8"/>
    <property type="match status" value="1"/>
</dbReference>
<dbReference type="Pfam" id="PF01593">
    <property type="entry name" value="Amino_oxidase"/>
    <property type="match status" value="1"/>
</dbReference>
<dbReference type="InterPro" id="IPR006311">
    <property type="entry name" value="TAT_signal"/>
</dbReference>
<dbReference type="EMBL" id="BTFW01000001">
    <property type="protein sequence ID" value="GMM61802.1"/>
    <property type="molecule type" value="Genomic_DNA"/>
</dbReference>
<dbReference type="InterPro" id="IPR050464">
    <property type="entry name" value="Zeta_carotene_desat/Oxidored"/>
</dbReference>
<keyword evidence="3" id="KW-1185">Reference proteome</keyword>
<evidence type="ECO:0000313" key="2">
    <source>
        <dbReference type="EMBL" id="GMM61802.1"/>
    </source>
</evidence>